<evidence type="ECO:0000256" key="1">
    <source>
        <dbReference type="SAM" id="SignalP"/>
    </source>
</evidence>
<proteinExistence type="predicted"/>
<dbReference type="AlphaFoldDB" id="A0A4Y8SQC2"/>
<gene>
    <name evidence="2" type="ORF">E2R66_02050</name>
</gene>
<dbReference type="Gene3D" id="3.40.720.10">
    <property type="entry name" value="Alkaline Phosphatase, subunit A"/>
    <property type="match status" value="1"/>
</dbReference>
<keyword evidence="3" id="KW-1185">Reference proteome</keyword>
<organism evidence="2 3">
    <name type="scientific">Mucilaginibacter psychrotolerans</name>
    <dbReference type="NCBI Taxonomy" id="1524096"/>
    <lineage>
        <taxon>Bacteria</taxon>
        <taxon>Pseudomonadati</taxon>
        <taxon>Bacteroidota</taxon>
        <taxon>Sphingobacteriia</taxon>
        <taxon>Sphingobacteriales</taxon>
        <taxon>Sphingobacteriaceae</taxon>
        <taxon>Mucilaginibacter</taxon>
    </lineage>
</organism>
<dbReference type="InterPro" id="IPR002591">
    <property type="entry name" value="Phosphodiest/P_Trfase"/>
</dbReference>
<feature type="chain" id="PRO_5021204541" evidence="1">
    <location>
        <begin position="24"/>
        <end position="401"/>
    </location>
</feature>
<dbReference type="Gene3D" id="3.30.1360.110">
    <property type="entry name" value="Domain 2, Phosphonoacetate Hydrolase"/>
    <property type="match status" value="1"/>
</dbReference>
<dbReference type="Proteomes" id="UP000297540">
    <property type="component" value="Unassembled WGS sequence"/>
</dbReference>
<dbReference type="PANTHER" id="PTHR10151">
    <property type="entry name" value="ECTONUCLEOTIDE PYROPHOSPHATASE/PHOSPHODIESTERASE"/>
    <property type="match status" value="1"/>
</dbReference>
<dbReference type="InterPro" id="IPR017850">
    <property type="entry name" value="Alkaline_phosphatase_core_sf"/>
</dbReference>
<dbReference type="PANTHER" id="PTHR10151:SF120">
    <property type="entry name" value="BIS(5'-ADENOSYL)-TRIPHOSPHATASE"/>
    <property type="match status" value="1"/>
</dbReference>
<protein>
    <submittedName>
        <fullName evidence="2">Nucleotide pyrophosphatase</fullName>
    </submittedName>
</protein>
<dbReference type="SUPFAM" id="SSF53649">
    <property type="entry name" value="Alkaline phosphatase-like"/>
    <property type="match status" value="1"/>
</dbReference>
<comment type="caution">
    <text evidence="2">The sequence shown here is derived from an EMBL/GenBank/DDBJ whole genome shotgun (WGS) entry which is preliminary data.</text>
</comment>
<accession>A0A4Y8SQC2</accession>
<dbReference type="EMBL" id="SOZE01000001">
    <property type="protein sequence ID" value="TFF40982.1"/>
    <property type="molecule type" value="Genomic_DNA"/>
</dbReference>
<dbReference type="RefSeq" id="WP_133229350.1">
    <property type="nucleotide sequence ID" value="NZ_SOZE01000001.1"/>
</dbReference>
<dbReference type="InterPro" id="IPR023116">
    <property type="entry name" value="Phosphonoacetate_hydro_insert"/>
</dbReference>
<sequence>MKKIFLASLCTAIVLLCFHSASAQTAAKPQRTIIIMMDGFGNDYYRNSDMPNLNQLEKAGIYNVVTSLMPAVTNVNNIAIATGDQPSKNGITGNVFFNPKTQKEEYIEDPALILTPTIFQRAKNMGVKSALFSCKKKTIDLMGGFADISLCPECDGAGSSIWAKEFGTPPDVYSKEISYWIFKSAIYTIKNNSDLGLIFIHTTDYPMHMWPPESADAKDFLHHVDEYIGELRKIAPDAAILITADHGLNSKSLCWDLEKALQARNTPVKIVISPEKDKYVKHHRGMGGAAYVYLNDNKDLENVKKTILSLKGVEAVLTRTQAAKRFGLMPERIGDLMVLADKTTVFGYLENTESEQLDTHYRSHGSGYEAHVPLFVYNAKSAPNAAYFKYNYLLAAWLYRN</sequence>
<reference evidence="2 3" key="1">
    <citation type="journal article" date="2017" name="Int. J. Syst. Evol. Microbiol.">
        <title>Mucilaginibacterpsychrotolerans sp. nov., isolated from peatlands.</title>
        <authorList>
            <person name="Deng Y."/>
            <person name="Shen L."/>
            <person name="Xu B."/>
            <person name="Liu Y."/>
            <person name="Gu Z."/>
            <person name="Liu H."/>
            <person name="Zhou Y."/>
        </authorList>
    </citation>
    <scope>NUCLEOTIDE SEQUENCE [LARGE SCALE GENOMIC DNA]</scope>
    <source>
        <strain evidence="2 3">NH7-4</strain>
    </source>
</reference>
<dbReference type="OrthoDB" id="9779418at2"/>
<feature type="signal peptide" evidence="1">
    <location>
        <begin position="1"/>
        <end position="23"/>
    </location>
</feature>
<name>A0A4Y8SQC2_9SPHI</name>
<evidence type="ECO:0000313" key="3">
    <source>
        <dbReference type="Proteomes" id="UP000297540"/>
    </source>
</evidence>
<evidence type="ECO:0000313" key="2">
    <source>
        <dbReference type="EMBL" id="TFF40982.1"/>
    </source>
</evidence>
<keyword evidence="1" id="KW-0732">Signal</keyword>
<dbReference type="GO" id="GO:0016787">
    <property type="term" value="F:hydrolase activity"/>
    <property type="evidence" value="ECO:0007669"/>
    <property type="project" value="UniProtKB-ARBA"/>
</dbReference>
<dbReference type="Pfam" id="PF01663">
    <property type="entry name" value="Phosphodiest"/>
    <property type="match status" value="1"/>
</dbReference>